<dbReference type="InterPro" id="IPR050636">
    <property type="entry name" value="C2H2-ZF_domain-containing"/>
</dbReference>
<evidence type="ECO:0000256" key="3">
    <source>
        <dbReference type="ARBA" id="ARBA00022737"/>
    </source>
</evidence>
<reference evidence="13" key="2">
    <citation type="submission" date="2025-04" db="UniProtKB">
        <authorList>
            <consortium name="RefSeq"/>
        </authorList>
    </citation>
    <scope>IDENTIFICATION</scope>
    <source>
        <tissue evidence="13">Whole body</tissue>
    </source>
</reference>
<feature type="domain" description="C2H2-type" evidence="10">
    <location>
        <begin position="919"/>
        <end position="947"/>
    </location>
</feature>
<evidence type="ECO:0000256" key="4">
    <source>
        <dbReference type="ARBA" id="ARBA00022771"/>
    </source>
</evidence>
<dbReference type="PANTHER" id="PTHR47772">
    <property type="entry name" value="ZINC FINGER PROTEIN 200"/>
    <property type="match status" value="1"/>
</dbReference>
<evidence type="ECO:0000256" key="2">
    <source>
        <dbReference type="ARBA" id="ARBA00022723"/>
    </source>
</evidence>
<dbReference type="RefSeq" id="XP_025415950.1">
    <property type="nucleotide sequence ID" value="XM_025560165.1"/>
</dbReference>
<dbReference type="GO" id="GO:0008270">
    <property type="term" value="F:zinc ion binding"/>
    <property type="evidence" value="ECO:0007669"/>
    <property type="project" value="UniProtKB-KW"/>
</dbReference>
<dbReference type="Gene3D" id="3.30.160.60">
    <property type="entry name" value="Classic Zinc Finger"/>
    <property type="match status" value="4"/>
</dbReference>
<protein>
    <submittedName>
        <fullName evidence="13">Uncharacterized protein LOC112687441</fullName>
    </submittedName>
    <submittedName>
        <fullName evidence="11">Zinc finger protein</fullName>
    </submittedName>
</protein>
<feature type="domain" description="C2H2-type" evidence="10">
    <location>
        <begin position="1257"/>
        <end position="1284"/>
    </location>
</feature>
<dbReference type="PROSITE" id="PS00028">
    <property type="entry name" value="ZINC_FINGER_C2H2_1"/>
    <property type="match status" value="5"/>
</dbReference>
<accession>A0A2S2PXN4</accession>
<keyword evidence="12" id="KW-1185">Reference proteome</keyword>
<reference evidence="11" key="1">
    <citation type="submission" date="2018-04" db="EMBL/GenBank/DDBJ databases">
        <title>Transcriptome assembly of Sipha flava.</title>
        <authorList>
            <person name="Scully E.D."/>
            <person name="Geib S.M."/>
            <person name="Palmer N.A."/>
            <person name="Koch K."/>
            <person name="Bradshaw J."/>
            <person name="Heng-Moss T."/>
            <person name="Sarath G."/>
        </authorList>
    </citation>
    <scope>NUCLEOTIDE SEQUENCE</scope>
</reference>
<dbReference type="PROSITE" id="PS50157">
    <property type="entry name" value="ZINC_FINGER_C2H2_2"/>
    <property type="match status" value="5"/>
</dbReference>
<keyword evidence="4 9" id="KW-0863">Zinc-finger</keyword>
<feature type="domain" description="C2H2-type" evidence="10">
    <location>
        <begin position="888"/>
        <end position="915"/>
    </location>
</feature>
<evidence type="ECO:0000256" key="1">
    <source>
        <dbReference type="ARBA" id="ARBA00004123"/>
    </source>
</evidence>
<dbReference type="SMART" id="SM00355">
    <property type="entry name" value="ZnF_C2H2"/>
    <property type="match status" value="11"/>
</dbReference>
<gene>
    <name evidence="11" type="primary">ZNF845</name>
    <name evidence="13" type="synonym">LOC112687441</name>
    <name evidence="11" type="ORF">g.3086</name>
</gene>
<sequence length="1319" mass="153093">MDKYNNNKTKKMIEFNEKPMQLVNGRLLHYKNHHYNEQILNKSTSTTNVKDPTILNCMHTYAIYHEKKIPESQVNFEDSDNVKVQQMTNQNLQYQSFFSSDGLIVTPIPLTKTSLLSPLVKNPKSSSMIKDCNVGIPVQLDSQVKSNINNDISESAIPLDYSKKHSWIKCENKNNCCTNNTDLNNKLLNLSVENGGSLIINKLTSDKSKKFQNCLPIKDRSYVVLKMDVDKANITGDNSRQNSFNKEYSNKGSLIRPTVDESKTHLCNKKSTENLKTSSMGQTSEDELVVLNDYSIIQTNYAKEQASSNFKPKMVVNKSYKNGGFSNKNNFSKISSVKCNTKCDDGTRYQCVSRNQHCSNTKQNNFKNRISTLWEMEDGCIRTDISSSFSKGLNNVSNGPFKHKDKCKEQDNTKKDCHSKINLIPQLGINSSNTVVNISSFLEKNKLNKIQNYNSEQVSMTQKAANRIEKNTPSTGGCIMKLKPSKISNSVMQSVTTVYTNDISDLNINSTCIQNSTPENYKFTSLEQNCNIQNLPIIVIDDSSDSYENSSNIEKGLQNKSINIPIESRCNIKQSFYDKNKSALQLATAGFSGKNKVNKEPVNFQKIPLISQNNVPEKLDDDDTKQNKSNKEITILKKTEFNEFIMNKNSFKPTEKLTKVKNSILSGQHNQQKKLFYEAKLKECTVSNSDARIITNNLIQVRDVTKSDEIPTSIEKSIQIKDDGLLKNQKEILPTRCVDRIRFSQICSRRSIFRPTFKTKYTSNKIMKKENTRRKCNLCGRLIKCNSWLTHLQGIHNLYQYFCNLCGKSQTNQSLSINHAKLHFLNECYPCDRCSKQFYNGMMLVEHLRKEHRVFVPFQCQKCDVLFEEKKCLRRHNLFDSCNPISQPKCIECNIIFQQKKNLGKHQKKVHGKKPQIDYYCEHCNVHFKFKESVKIHLKARHSENALKYKKKSDVSYIEKTLRKHHTKEYIENINKCDQSIKLFFNFNDFPNKLDRLMETTNRDIDVAIEYDDNLIERLNRPNECVFNRNNCIDNTGKFVKMSYDRIDFPNEYAYSKNEWLKKLLEFADETCGINSKNIYEYGKARQCTNKPKKLFNDCNAKRLYNELSKWRNEMRISRRFHKKMLVTFSDWLENPQMKINKIRVPMEMRGKKHNTVLSPKHNIFELPTLQRMHRCSVCYKTFSTQSLFLDHILTDHKTNELYECKSCDKEFSNKSTLELHQAFHTVLDKYTCDLCSMSFITAVDFKRHDCTEKKSLKCEVCYLDFVKPKYLKIHQNIHKNNTNYICEFCPEFTSSCIADLQEHIRLNHGFPALDWSKF</sequence>
<keyword evidence="2" id="KW-0479">Metal-binding</keyword>
<keyword evidence="6" id="KW-0805">Transcription regulation</keyword>
<dbReference type="SUPFAM" id="SSF57667">
    <property type="entry name" value="beta-beta-alpha zinc fingers"/>
    <property type="match status" value="4"/>
</dbReference>
<keyword evidence="3" id="KW-0677">Repeat</keyword>
<evidence type="ECO:0000256" key="6">
    <source>
        <dbReference type="ARBA" id="ARBA00023015"/>
    </source>
</evidence>
<comment type="subcellular location">
    <subcellularLocation>
        <location evidence="1">Nucleus</location>
    </subcellularLocation>
</comment>
<evidence type="ECO:0000313" key="12">
    <source>
        <dbReference type="Proteomes" id="UP000694846"/>
    </source>
</evidence>
<dbReference type="GO" id="GO:0005634">
    <property type="term" value="C:nucleus"/>
    <property type="evidence" value="ECO:0007669"/>
    <property type="project" value="UniProtKB-SubCell"/>
</dbReference>
<feature type="domain" description="C2H2-type" evidence="10">
    <location>
        <begin position="1203"/>
        <end position="1226"/>
    </location>
</feature>
<dbReference type="Proteomes" id="UP000694846">
    <property type="component" value="Unplaced"/>
</dbReference>
<evidence type="ECO:0000313" key="13">
    <source>
        <dbReference type="RefSeq" id="XP_025415950.1"/>
    </source>
</evidence>
<evidence type="ECO:0000313" key="11">
    <source>
        <dbReference type="EMBL" id="MBY70288.1"/>
    </source>
</evidence>
<evidence type="ECO:0000259" key="10">
    <source>
        <dbReference type="PROSITE" id="PS50157"/>
    </source>
</evidence>
<feature type="domain" description="C2H2-type" evidence="10">
    <location>
        <begin position="829"/>
        <end position="857"/>
    </location>
</feature>
<dbReference type="OrthoDB" id="6077919at2759"/>
<name>A0A2S2PXN4_9HEMI</name>
<evidence type="ECO:0000256" key="5">
    <source>
        <dbReference type="ARBA" id="ARBA00022833"/>
    </source>
</evidence>
<dbReference type="PANTHER" id="PTHR47772:SF13">
    <property type="entry name" value="GASTRULA ZINC FINGER PROTEIN XLCGF49.1-LIKE-RELATED"/>
    <property type="match status" value="1"/>
</dbReference>
<organism evidence="11">
    <name type="scientific">Sipha flava</name>
    <name type="common">yellow sugarcane aphid</name>
    <dbReference type="NCBI Taxonomy" id="143950"/>
    <lineage>
        <taxon>Eukaryota</taxon>
        <taxon>Metazoa</taxon>
        <taxon>Ecdysozoa</taxon>
        <taxon>Arthropoda</taxon>
        <taxon>Hexapoda</taxon>
        <taxon>Insecta</taxon>
        <taxon>Pterygota</taxon>
        <taxon>Neoptera</taxon>
        <taxon>Paraneoptera</taxon>
        <taxon>Hemiptera</taxon>
        <taxon>Sternorrhyncha</taxon>
        <taxon>Aphidomorpha</taxon>
        <taxon>Aphidoidea</taxon>
        <taxon>Aphididae</taxon>
        <taxon>Sipha</taxon>
    </lineage>
</organism>
<proteinExistence type="predicted"/>
<dbReference type="Pfam" id="PF00096">
    <property type="entry name" value="zf-C2H2"/>
    <property type="match status" value="2"/>
</dbReference>
<dbReference type="EMBL" id="GGMS01001085">
    <property type="protein sequence ID" value="MBY70288.1"/>
    <property type="molecule type" value="Transcribed_RNA"/>
</dbReference>
<dbReference type="InterPro" id="IPR013087">
    <property type="entry name" value="Znf_C2H2_type"/>
</dbReference>
<keyword evidence="7" id="KW-0804">Transcription</keyword>
<evidence type="ECO:0000256" key="8">
    <source>
        <dbReference type="ARBA" id="ARBA00023242"/>
    </source>
</evidence>
<keyword evidence="5" id="KW-0862">Zinc</keyword>
<evidence type="ECO:0000256" key="7">
    <source>
        <dbReference type="ARBA" id="ARBA00023163"/>
    </source>
</evidence>
<dbReference type="InterPro" id="IPR036236">
    <property type="entry name" value="Znf_C2H2_sf"/>
</dbReference>
<evidence type="ECO:0000256" key="9">
    <source>
        <dbReference type="PROSITE-ProRule" id="PRU00042"/>
    </source>
</evidence>
<keyword evidence="8" id="KW-0539">Nucleus</keyword>